<feature type="compositionally biased region" description="Acidic residues" evidence="11">
    <location>
        <begin position="953"/>
        <end position="963"/>
    </location>
</feature>
<dbReference type="AlphaFoldDB" id="A0A7L2P2Q1"/>
<dbReference type="PANTHER" id="PTHR24174">
    <property type="entry name" value="ANKYRIN REPEAT AND STERILE ALPHA MOTIF DOMAIN-CONTAINING PROTEIN 1"/>
    <property type="match status" value="1"/>
</dbReference>
<dbReference type="InterPro" id="IPR033635">
    <property type="entry name" value="ANKS1/Caskin"/>
</dbReference>
<feature type="compositionally biased region" description="Polar residues" evidence="11">
    <location>
        <begin position="474"/>
        <end position="484"/>
    </location>
</feature>
<dbReference type="Pfam" id="PF00536">
    <property type="entry name" value="SAM_1"/>
    <property type="match status" value="2"/>
</dbReference>
<dbReference type="FunFam" id="1.25.40.20:FF:000139">
    <property type="entry name" value="caskin-2 isoform X1"/>
    <property type="match status" value="1"/>
</dbReference>
<gene>
    <name evidence="14" type="primary">Caskin2</name>
    <name evidence="14" type="ORF">PYCJOC_R00041</name>
</gene>
<proteinExistence type="predicted"/>
<dbReference type="SUPFAM" id="SSF47769">
    <property type="entry name" value="SAM/Pointed domain"/>
    <property type="match status" value="2"/>
</dbReference>
<dbReference type="InterPro" id="IPR001660">
    <property type="entry name" value="SAM"/>
</dbReference>
<dbReference type="CDD" id="cd09497">
    <property type="entry name" value="SAM_caskin1_2_repeat1"/>
    <property type="match status" value="1"/>
</dbReference>
<dbReference type="PANTHER" id="PTHR24174:SF18">
    <property type="entry name" value="CASKIN-2"/>
    <property type="match status" value="1"/>
</dbReference>
<dbReference type="InterPro" id="IPR013761">
    <property type="entry name" value="SAM/pointed_sf"/>
</dbReference>
<keyword evidence="15" id="KW-1185">Reference proteome</keyword>
<evidence type="ECO:0000259" key="13">
    <source>
        <dbReference type="PROSITE" id="PS50105"/>
    </source>
</evidence>
<feature type="compositionally biased region" description="Low complexity" evidence="11">
    <location>
        <begin position="739"/>
        <end position="757"/>
    </location>
</feature>
<comment type="subunit">
    <text evidence="7">May not bind CASK.</text>
</comment>
<dbReference type="SUPFAM" id="SSF48403">
    <property type="entry name" value="Ankyrin repeat"/>
    <property type="match status" value="1"/>
</dbReference>
<feature type="repeat" description="ANK" evidence="9">
    <location>
        <begin position="114"/>
        <end position="146"/>
    </location>
</feature>
<organism evidence="14 15">
    <name type="scientific">Pycnonotus jocosus</name>
    <name type="common">Red-whiskered bulbul</name>
    <name type="synonym">Lanius jocosus</name>
    <dbReference type="NCBI Taxonomy" id="182897"/>
    <lineage>
        <taxon>Eukaryota</taxon>
        <taxon>Metazoa</taxon>
        <taxon>Chordata</taxon>
        <taxon>Craniata</taxon>
        <taxon>Vertebrata</taxon>
        <taxon>Euteleostomi</taxon>
        <taxon>Archelosauria</taxon>
        <taxon>Archosauria</taxon>
        <taxon>Dinosauria</taxon>
        <taxon>Saurischia</taxon>
        <taxon>Theropoda</taxon>
        <taxon>Coelurosauria</taxon>
        <taxon>Aves</taxon>
        <taxon>Neognathae</taxon>
        <taxon>Neoaves</taxon>
        <taxon>Telluraves</taxon>
        <taxon>Australaves</taxon>
        <taxon>Passeriformes</taxon>
        <taxon>Sylvioidea</taxon>
        <taxon>Pycnonotidae</taxon>
        <taxon>Pycnonotus</taxon>
    </lineage>
</organism>
<feature type="compositionally biased region" description="Polar residues" evidence="11">
    <location>
        <begin position="707"/>
        <end position="719"/>
    </location>
</feature>
<name>A0A7L2P2Q1_PYCJO</name>
<dbReference type="PROSITE" id="PS50297">
    <property type="entry name" value="ANK_REP_REGION"/>
    <property type="match status" value="5"/>
</dbReference>
<dbReference type="InterPro" id="IPR035497">
    <property type="entry name" value="Caskin1/2_SAM_1"/>
</dbReference>
<dbReference type="Gene3D" id="1.25.40.20">
    <property type="entry name" value="Ankyrin repeat-containing domain"/>
    <property type="match status" value="3"/>
</dbReference>
<dbReference type="SUPFAM" id="SSF50044">
    <property type="entry name" value="SH3-domain"/>
    <property type="match status" value="1"/>
</dbReference>
<dbReference type="InterPro" id="IPR001452">
    <property type="entry name" value="SH3_domain"/>
</dbReference>
<evidence type="ECO:0000256" key="3">
    <source>
        <dbReference type="ARBA" id="ARBA00022490"/>
    </source>
</evidence>
<feature type="non-terminal residue" evidence="14">
    <location>
        <position position="1"/>
    </location>
</feature>
<sequence length="1268" mass="135744">MGREQELIQAVKNGDVPGVQKLVAKIKASKSKLLGSAKRLNVNYQDADGFSALHHAALGGSLDLISLLLEAQATVDIKDSNGMRPLHYAAWQGRVEPVRVLLRAAASVNMASLDGQIPLHLSAQYGHYEVSEMLLQHQSNPCLINKAKKTPLDLACEFGRLKVAQLLLNSHLCVALLEGQSKDATDPNYTTPLHLAAKNGHKEIIRQLLKAGIEINKQTKTGTALHEAALYGKTEVVRLLLEGGVDVNIRNTYNQTALDIVNQFTTSHASKDIKQLLREASGILKVRALKDFWNLHDPTALNVRAGDVITVLEQHPDGRWKGHIHDAQKGTDRVGYFPPSIAEVISKRTGMVVPRVAPAQQRQGPPGALPAPPGGLQHLPDECPHPAAPSPAAFGHLTLTRTAPGPDSSAGDRNSVGSEGSIGSIRSAGSGQSTEGTNGQSTSILIENARPLPSTGDNLQQHLLGSEPHHGTSPAGSQSLQTPGSCPPGDRVFSHQFLRPEQLLEGKDAEAIYNWLREFQLESYTVNFLNAGYDVPTISRMTPEDLTAIGVTKPGHRKKISTEIGQLSIAEWLPNYIPADLVDWLSAIGLPQYHKKLVNNGYDSITIVTDLTWEDLQEIGINKLGHQKKIMLAVKKLRDLRKSLNQAEATLTRRKVPGSLDIVTIESLENGECQSPHTPKMTTFQDSELSYELQTAMSNSCHETLGIKSSQGMSRSQESIGVRSRGSGHSQDNVLSRRLSSPSQESLGSGESSSSSGHPLKERNLPEGTDQYTRPVAQKGAGTPAITPCTPPQTPIKGTAPYCGPTEPPTTAPTAGEQHTGGEGLKHKKRSHSLNRYALSDGEHEEEEEGAPSSTLGSYATLTRRPGRSQMPRACLQADAKVTRSQSFAIRAKRKGPPPPPPKRLSSVSSALSAEADSEQPPSPERQPSAPQDGVDAVSEPSAPMTEMAVQGEQEDACSDTEEEAKPGVSSSSSQNSSSECIPFAEEGNLTIKQRPKPSGHSKADAAMPDTEPGSQPAEPQGSTGKEPAAPSVAKEPPVLEFNLTESDTVKRRPRFREREPLQAVLKAFSMAGQAEAGGTPTPQYAQAQAVSIAGPPTPAPAPRPTLAGDAFDDDSVEFRIAEIEKSILSLEKGMKRVPSPTKAPSPTELVSTAVVRTPTPDVPAKHTSVASTKLVFSGPKTIYQQVLQPSRHTVAPWAAAEAVPDVIGCLPSPSSLTLETGSKAAEKKITVEEAESHPGTMHSAKNILEDISNMFDDLADQLDAMLD</sequence>
<dbReference type="InterPro" id="IPR035499">
    <property type="entry name" value="Caskin2_SH3"/>
</dbReference>
<dbReference type="Pfam" id="PF07653">
    <property type="entry name" value="SH3_2"/>
    <property type="match status" value="1"/>
</dbReference>
<dbReference type="EMBL" id="VWYP01020552">
    <property type="protein sequence ID" value="NXR78850.1"/>
    <property type="molecule type" value="Genomic_DNA"/>
</dbReference>
<dbReference type="FunFam" id="1.25.40.20:FF:000042">
    <property type="entry name" value="caskin-2 isoform X2"/>
    <property type="match status" value="1"/>
</dbReference>
<feature type="repeat" description="ANK" evidence="9">
    <location>
        <begin position="220"/>
        <end position="252"/>
    </location>
</feature>
<feature type="domain" description="SAM" evidence="13">
    <location>
        <begin position="576"/>
        <end position="640"/>
    </location>
</feature>
<dbReference type="FunFam" id="1.10.150.50:FF:000028">
    <property type="entry name" value="caskin-2 isoform X2"/>
    <property type="match status" value="1"/>
</dbReference>
<keyword evidence="4" id="KW-0597">Phosphoprotein</keyword>
<evidence type="ECO:0000256" key="8">
    <source>
        <dbReference type="ARBA" id="ARBA00073385"/>
    </source>
</evidence>
<dbReference type="InterPro" id="IPR035498">
    <property type="entry name" value="Caskin1/2_SAM_2"/>
</dbReference>
<dbReference type="PRINTS" id="PR01415">
    <property type="entry name" value="ANKYRIN"/>
</dbReference>
<evidence type="ECO:0000256" key="10">
    <source>
        <dbReference type="PROSITE-ProRule" id="PRU00192"/>
    </source>
</evidence>
<dbReference type="PROSITE" id="PS50002">
    <property type="entry name" value="SH3"/>
    <property type="match status" value="1"/>
</dbReference>
<dbReference type="CDD" id="cd12063">
    <property type="entry name" value="SH3_Caskin2"/>
    <property type="match status" value="1"/>
</dbReference>
<evidence type="ECO:0000256" key="11">
    <source>
        <dbReference type="SAM" id="MobiDB-lite"/>
    </source>
</evidence>
<evidence type="ECO:0000313" key="15">
    <source>
        <dbReference type="Proteomes" id="UP000535705"/>
    </source>
</evidence>
<accession>A0A7L2P2Q1</accession>
<dbReference type="PROSITE" id="PS50105">
    <property type="entry name" value="SAM_DOMAIN"/>
    <property type="match status" value="2"/>
</dbReference>
<evidence type="ECO:0000256" key="4">
    <source>
        <dbReference type="ARBA" id="ARBA00022553"/>
    </source>
</evidence>
<dbReference type="InterPro" id="IPR032117">
    <property type="entry name" value="Caskin_C"/>
</dbReference>
<comment type="caution">
    <text evidence="14">The sequence shown here is derived from an EMBL/GenBank/DDBJ whole genome shotgun (WGS) entry which is preliminary data.</text>
</comment>
<feature type="repeat" description="ANK" evidence="9">
    <location>
        <begin position="188"/>
        <end position="220"/>
    </location>
</feature>
<evidence type="ECO:0000256" key="7">
    <source>
        <dbReference type="ARBA" id="ARBA00064417"/>
    </source>
</evidence>
<dbReference type="CDD" id="cd09498">
    <property type="entry name" value="SAM_caskin1_2_repeat2"/>
    <property type="match status" value="1"/>
</dbReference>
<dbReference type="FunFam" id="1.10.150.50:FF:000032">
    <property type="entry name" value="caskin-1 isoform X1"/>
    <property type="match status" value="1"/>
</dbReference>
<dbReference type="FunFam" id="2.30.30.40:FF:000062">
    <property type="entry name" value="caskin-2 isoform X1"/>
    <property type="match status" value="1"/>
</dbReference>
<feature type="compositionally biased region" description="Polar residues" evidence="11">
    <location>
        <begin position="434"/>
        <end position="445"/>
    </location>
</feature>
<feature type="compositionally biased region" description="Low complexity" evidence="11">
    <location>
        <begin position="357"/>
        <end position="366"/>
    </location>
</feature>
<dbReference type="GO" id="GO:0005737">
    <property type="term" value="C:cytoplasm"/>
    <property type="evidence" value="ECO:0007669"/>
    <property type="project" value="UniProtKB-SubCell"/>
</dbReference>
<dbReference type="Pfam" id="PF00023">
    <property type="entry name" value="Ank"/>
    <property type="match status" value="1"/>
</dbReference>
<feature type="domain" description="SAM" evidence="13">
    <location>
        <begin position="507"/>
        <end position="570"/>
    </location>
</feature>
<feature type="repeat" description="ANK" evidence="9">
    <location>
        <begin position="81"/>
        <end position="113"/>
    </location>
</feature>
<evidence type="ECO:0000313" key="14">
    <source>
        <dbReference type="EMBL" id="NXR78850.1"/>
    </source>
</evidence>
<reference evidence="14 15" key="1">
    <citation type="submission" date="2019-09" db="EMBL/GenBank/DDBJ databases">
        <title>Bird 10,000 Genomes (B10K) Project - Family phase.</title>
        <authorList>
            <person name="Zhang G."/>
        </authorList>
    </citation>
    <scope>NUCLEOTIDE SEQUENCE [LARGE SCALE GENOMIC DNA]</scope>
    <source>
        <strain evidence="14">B10K-DU-002-42</strain>
        <tissue evidence="14">Muscle</tissue>
    </source>
</reference>
<dbReference type="Pfam" id="PF12796">
    <property type="entry name" value="Ank_2"/>
    <property type="match status" value="2"/>
</dbReference>
<feature type="region of interest" description="Disordered" evidence="11">
    <location>
        <begin position="707"/>
        <end position="1057"/>
    </location>
</feature>
<feature type="region of interest" description="Disordered" evidence="11">
    <location>
        <begin position="357"/>
        <end position="493"/>
    </location>
</feature>
<dbReference type="Gene3D" id="1.10.150.50">
    <property type="entry name" value="Transcription Factor, Ets-1"/>
    <property type="match status" value="2"/>
</dbReference>
<keyword evidence="3" id="KW-0963">Cytoplasm</keyword>
<keyword evidence="5" id="KW-0677">Repeat</keyword>
<feature type="repeat" description="ANK" evidence="9">
    <location>
        <begin position="48"/>
        <end position="80"/>
    </location>
</feature>
<dbReference type="SMART" id="SM00326">
    <property type="entry name" value="SH3"/>
    <property type="match status" value="1"/>
</dbReference>
<protein>
    <recommendedName>
        <fullName evidence="8">Caskin-2</fullName>
    </recommendedName>
</protein>
<dbReference type="Pfam" id="PF16632">
    <property type="entry name" value="Caskin-tail"/>
    <property type="match status" value="1"/>
</dbReference>
<evidence type="ECO:0000256" key="2">
    <source>
        <dbReference type="ARBA" id="ARBA00022443"/>
    </source>
</evidence>
<keyword evidence="2 10" id="KW-0728">SH3 domain</keyword>
<dbReference type="FunFam" id="1.25.40.20:FF:000053">
    <property type="entry name" value="caskin-2 isoform X1"/>
    <property type="match status" value="1"/>
</dbReference>
<dbReference type="Proteomes" id="UP000535705">
    <property type="component" value="Unassembled WGS sequence"/>
</dbReference>
<evidence type="ECO:0000256" key="6">
    <source>
        <dbReference type="ARBA" id="ARBA00023043"/>
    </source>
</evidence>
<dbReference type="InterPro" id="IPR036770">
    <property type="entry name" value="Ankyrin_rpt-contain_sf"/>
</dbReference>
<dbReference type="SMART" id="SM00248">
    <property type="entry name" value="ANK"/>
    <property type="match status" value="6"/>
</dbReference>
<keyword evidence="6 9" id="KW-0040">ANK repeat</keyword>
<feature type="non-terminal residue" evidence="14">
    <location>
        <position position="1268"/>
    </location>
</feature>
<comment type="subcellular location">
    <subcellularLocation>
        <location evidence="1">Cytoplasm</location>
    </subcellularLocation>
</comment>
<dbReference type="PROSITE" id="PS50088">
    <property type="entry name" value="ANK_REPEAT"/>
    <property type="match status" value="5"/>
</dbReference>
<evidence type="ECO:0000259" key="12">
    <source>
        <dbReference type="PROSITE" id="PS50002"/>
    </source>
</evidence>
<dbReference type="InterPro" id="IPR036028">
    <property type="entry name" value="SH3-like_dom_sf"/>
</dbReference>
<dbReference type="OrthoDB" id="6156898at2759"/>
<dbReference type="InterPro" id="IPR002110">
    <property type="entry name" value="Ankyrin_rpt"/>
</dbReference>
<evidence type="ECO:0000256" key="5">
    <source>
        <dbReference type="ARBA" id="ARBA00022737"/>
    </source>
</evidence>
<dbReference type="SMART" id="SM00454">
    <property type="entry name" value="SAM"/>
    <property type="match status" value="2"/>
</dbReference>
<feature type="compositionally biased region" description="Polar residues" evidence="11">
    <location>
        <begin position="852"/>
        <end position="861"/>
    </location>
</feature>
<dbReference type="Gene3D" id="2.30.30.40">
    <property type="entry name" value="SH3 Domains"/>
    <property type="match status" value="1"/>
</dbReference>
<feature type="domain" description="SH3" evidence="12">
    <location>
        <begin position="281"/>
        <end position="347"/>
    </location>
</feature>
<evidence type="ECO:0000256" key="9">
    <source>
        <dbReference type="PROSITE-ProRule" id="PRU00023"/>
    </source>
</evidence>
<dbReference type="Pfam" id="PF16907">
    <property type="entry name" value="Caskin-Pro-rich"/>
    <property type="match status" value="1"/>
</dbReference>
<feature type="compositionally biased region" description="Low complexity" evidence="11">
    <location>
        <begin position="415"/>
        <end position="433"/>
    </location>
</feature>
<feature type="compositionally biased region" description="Low complexity" evidence="11">
    <location>
        <begin position="970"/>
        <end position="979"/>
    </location>
</feature>
<feature type="compositionally biased region" description="Low complexity" evidence="11">
    <location>
        <begin position="905"/>
        <end position="915"/>
    </location>
</feature>
<evidence type="ECO:0000256" key="1">
    <source>
        <dbReference type="ARBA" id="ARBA00004496"/>
    </source>
</evidence>